<name>A0AA39V7S4_ACESA</name>
<reference evidence="2" key="1">
    <citation type="journal article" date="2022" name="Plant J.">
        <title>Strategies of tolerance reflected in two North American maple genomes.</title>
        <authorList>
            <person name="McEvoy S.L."/>
            <person name="Sezen U.U."/>
            <person name="Trouern-Trend A."/>
            <person name="McMahon S.M."/>
            <person name="Schaberg P.G."/>
            <person name="Yang J."/>
            <person name="Wegrzyn J.L."/>
            <person name="Swenson N.G."/>
        </authorList>
    </citation>
    <scope>NUCLEOTIDE SEQUENCE</scope>
    <source>
        <strain evidence="2">NS2018</strain>
    </source>
</reference>
<dbReference type="AlphaFoldDB" id="A0AA39V7S4"/>
<evidence type="ECO:0000313" key="2">
    <source>
        <dbReference type="EMBL" id="KAK0578739.1"/>
    </source>
</evidence>
<proteinExistence type="predicted"/>
<organism evidence="2 3">
    <name type="scientific">Acer saccharum</name>
    <name type="common">Sugar maple</name>
    <dbReference type="NCBI Taxonomy" id="4024"/>
    <lineage>
        <taxon>Eukaryota</taxon>
        <taxon>Viridiplantae</taxon>
        <taxon>Streptophyta</taxon>
        <taxon>Embryophyta</taxon>
        <taxon>Tracheophyta</taxon>
        <taxon>Spermatophyta</taxon>
        <taxon>Magnoliopsida</taxon>
        <taxon>eudicotyledons</taxon>
        <taxon>Gunneridae</taxon>
        <taxon>Pentapetalae</taxon>
        <taxon>rosids</taxon>
        <taxon>malvids</taxon>
        <taxon>Sapindales</taxon>
        <taxon>Sapindaceae</taxon>
        <taxon>Hippocastanoideae</taxon>
        <taxon>Acereae</taxon>
        <taxon>Acer</taxon>
    </lineage>
</organism>
<comment type="caution">
    <text evidence="2">The sequence shown here is derived from an EMBL/GenBank/DDBJ whole genome shotgun (WGS) entry which is preliminary data.</text>
</comment>
<dbReference type="EMBL" id="JAUESC010000385">
    <property type="protein sequence ID" value="KAK0578739.1"/>
    <property type="molecule type" value="Genomic_DNA"/>
</dbReference>
<gene>
    <name evidence="2" type="ORF">LWI29_015466</name>
</gene>
<evidence type="ECO:0000256" key="1">
    <source>
        <dbReference type="SAM" id="MobiDB-lite"/>
    </source>
</evidence>
<accession>A0AA39V7S4</accession>
<reference evidence="2" key="2">
    <citation type="submission" date="2023-06" db="EMBL/GenBank/DDBJ databases">
        <authorList>
            <person name="Swenson N.G."/>
            <person name="Wegrzyn J.L."/>
            <person name="Mcevoy S.L."/>
        </authorList>
    </citation>
    <scope>NUCLEOTIDE SEQUENCE</scope>
    <source>
        <strain evidence="2">NS2018</strain>
        <tissue evidence="2">Leaf</tissue>
    </source>
</reference>
<sequence length="156" mass="16534">MPVHTLPIHDDGTFKFFSPTSFVPHETEPQEDSILSVASLDNEMSLDAPPVSDSSPVPTSAQPDPPLRSVRSRQPPAYLKHYHCPTFPHVANLVQSDSKLAPSPSSAVLSQELSPCNVSASSLQADSQQVSSPTVIATTESVLQPTPTVIAATAPI</sequence>
<keyword evidence="3" id="KW-1185">Reference proteome</keyword>
<feature type="region of interest" description="Disordered" evidence="1">
    <location>
        <begin position="20"/>
        <end position="75"/>
    </location>
</feature>
<feature type="compositionally biased region" description="Low complexity" evidence="1">
    <location>
        <begin position="47"/>
        <end position="61"/>
    </location>
</feature>
<evidence type="ECO:0000313" key="3">
    <source>
        <dbReference type="Proteomes" id="UP001168877"/>
    </source>
</evidence>
<dbReference type="Proteomes" id="UP001168877">
    <property type="component" value="Unassembled WGS sequence"/>
</dbReference>
<protein>
    <submittedName>
        <fullName evidence="2">Uncharacterized protein</fullName>
    </submittedName>
</protein>